<feature type="domain" description="Xaa-Pro dipeptidyl-peptidase C-terminal" evidence="2">
    <location>
        <begin position="322"/>
        <end position="584"/>
    </location>
</feature>
<dbReference type="RefSeq" id="XP_013266699.1">
    <property type="nucleotide sequence ID" value="XM_013411245.1"/>
</dbReference>
<dbReference type="SMART" id="SM00939">
    <property type="entry name" value="PepX_C"/>
    <property type="match status" value="1"/>
</dbReference>
<dbReference type="Gene3D" id="1.10.3020.20">
    <property type="match status" value="1"/>
</dbReference>
<evidence type="ECO:0000313" key="3">
    <source>
        <dbReference type="EMBL" id="KIW99562.1"/>
    </source>
</evidence>
<dbReference type="InterPro" id="IPR000383">
    <property type="entry name" value="Xaa-Pro-like_dom"/>
</dbReference>
<dbReference type="Proteomes" id="UP000053617">
    <property type="component" value="Unassembled WGS sequence"/>
</dbReference>
<dbReference type="GO" id="GO:0008239">
    <property type="term" value="F:dipeptidyl-peptidase activity"/>
    <property type="evidence" value="ECO:0007669"/>
    <property type="project" value="InterPro"/>
</dbReference>
<dbReference type="PANTHER" id="PTHR43056">
    <property type="entry name" value="PEPTIDASE S9 PROLYL OLIGOPEPTIDASE"/>
    <property type="match status" value="1"/>
</dbReference>
<dbReference type="OrthoDB" id="2578740at2759"/>
<dbReference type="Gene3D" id="3.40.50.1820">
    <property type="entry name" value="alpha/beta hydrolase"/>
    <property type="match status" value="1"/>
</dbReference>
<dbReference type="HOGENOM" id="CLU_015590_3_0_1"/>
<dbReference type="Pfam" id="PF02129">
    <property type="entry name" value="Peptidase_S15"/>
    <property type="match status" value="1"/>
</dbReference>
<accession>A0A0D2GMI5</accession>
<dbReference type="AlphaFoldDB" id="A0A0D2GMI5"/>
<dbReference type="GeneID" id="25299372"/>
<dbReference type="SUPFAM" id="SSF49785">
    <property type="entry name" value="Galactose-binding domain-like"/>
    <property type="match status" value="1"/>
</dbReference>
<dbReference type="Pfam" id="PF08530">
    <property type="entry name" value="PepX_C"/>
    <property type="match status" value="1"/>
</dbReference>
<dbReference type="InterPro" id="IPR050585">
    <property type="entry name" value="Xaa-Pro_dipeptidyl-ppase/CocE"/>
</dbReference>
<name>A0A0D2GMI5_9EURO</name>
<dbReference type="Gene3D" id="2.60.120.260">
    <property type="entry name" value="Galactose-binding domain-like"/>
    <property type="match status" value="1"/>
</dbReference>
<dbReference type="SUPFAM" id="SSF53474">
    <property type="entry name" value="alpha/beta-Hydrolases"/>
    <property type="match status" value="1"/>
</dbReference>
<evidence type="ECO:0000313" key="4">
    <source>
        <dbReference type="Proteomes" id="UP000053617"/>
    </source>
</evidence>
<keyword evidence="4" id="KW-1185">Reference proteome</keyword>
<keyword evidence="1" id="KW-0378">Hydrolase</keyword>
<dbReference type="VEuPathDB" id="FungiDB:Z518_11301"/>
<proteinExistence type="predicted"/>
<dbReference type="STRING" id="1442369.A0A0D2GMI5"/>
<sequence>MAMSIAGIEVLQCSPTSPSAPDSNYSGLFPSTSVVNKGFRKSADRAAFQADTIFDRDIEIPLRDGVKLRADIFRPRQDEKVPAIIAWSPYGKTGTGFFSLDLTPGRAGVPKSRTSGFEKFEAPDPAEWTAKGYAICNVDARGVFDSEGDIRWFGTSEGKDGYDTVEHIALLPWCNGNVGMVGNSWLGISQWFTAAENPPHLKCIAPLEGASDIYREIAVRGGVPALPFQGLVQTKLYGRQQQEDGVTMTLKYPTWNGFWEDKRVKMEKINVPAYILASYSTGLHTEGSFRGYEETKGPRWLRVHSTQEWYDLYSKECNDDLQLFFDRYLKDIRNKWEDTPRVRVSILRFNKPAIENHKFPEWPIPNTQYQTLWLRPSGELVEPNIADSSVGICTYQSDVPAMQKGSDPEEIQFKCKFKQPCYVVGYPKAKLYVSCPNHDDLDIFVQLRKMDISGNLLENLNIHPTALGIPADKVPNVNVLKYLGPTGIIRASHRQLDPKLSKAHHPVLSHKTLQKVGPGEVVELQIAIWPCGIAFDAGESLILKISGHDMRLAEFPPLYGSFKSGNKGSHRIYCGEGGYQSELVIPTVNL</sequence>
<dbReference type="InterPro" id="IPR005674">
    <property type="entry name" value="CocE/Ser_esterase"/>
</dbReference>
<gene>
    <name evidence="3" type="ORF">Z518_11301</name>
</gene>
<protein>
    <recommendedName>
        <fullName evidence="2">Xaa-Pro dipeptidyl-peptidase C-terminal domain-containing protein</fullName>
    </recommendedName>
</protein>
<evidence type="ECO:0000259" key="2">
    <source>
        <dbReference type="SMART" id="SM00939"/>
    </source>
</evidence>
<dbReference type="NCBIfam" id="TIGR00976">
    <property type="entry name" value="CocE_NonD"/>
    <property type="match status" value="1"/>
</dbReference>
<reference evidence="3 4" key="1">
    <citation type="submission" date="2015-01" db="EMBL/GenBank/DDBJ databases">
        <title>The Genome Sequence of Rhinocladiella mackenzie CBS 650.93.</title>
        <authorList>
            <consortium name="The Broad Institute Genomics Platform"/>
            <person name="Cuomo C."/>
            <person name="de Hoog S."/>
            <person name="Gorbushina A."/>
            <person name="Stielow B."/>
            <person name="Teixiera M."/>
            <person name="Abouelleil A."/>
            <person name="Chapman S.B."/>
            <person name="Priest M."/>
            <person name="Young S.K."/>
            <person name="Wortman J."/>
            <person name="Nusbaum C."/>
            <person name="Birren B."/>
        </authorList>
    </citation>
    <scope>NUCLEOTIDE SEQUENCE [LARGE SCALE GENOMIC DNA]</scope>
    <source>
        <strain evidence="3 4">CBS 650.93</strain>
    </source>
</reference>
<dbReference type="InterPro" id="IPR013736">
    <property type="entry name" value="Xaa-Pro_dipept_C"/>
</dbReference>
<dbReference type="InterPro" id="IPR029058">
    <property type="entry name" value="AB_hydrolase_fold"/>
</dbReference>
<evidence type="ECO:0000256" key="1">
    <source>
        <dbReference type="ARBA" id="ARBA00022801"/>
    </source>
</evidence>
<dbReference type="PANTHER" id="PTHR43056:SF10">
    <property type="entry name" value="COCE_NOND FAMILY, PUTATIVE (AFU_ORTHOLOGUE AFUA_7G00600)-RELATED"/>
    <property type="match status" value="1"/>
</dbReference>
<organism evidence="3 4">
    <name type="scientific">Rhinocladiella mackenziei CBS 650.93</name>
    <dbReference type="NCBI Taxonomy" id="1442369"/>
    <lineage>
        <taxon>Eukaryota</taxon>
        <taxon>Fungi</taxon>
        <taxon>Dikarya</taxon>
        <taxon>Ascomycota</taxon>
        <taxon>Pezizomycotina</taxon>
        <taxon>Eurotiomycetes</taxon>
        <taxon>Chaetothyriomycetidae</taxon>
        <taxon>Chaetothyriales</taxon>
        <taxon>Herpotrichiellaceae</taxon>
        <taxon>Rhinocladiella</taxon>
    </lineage>
</organism>
<dbReference type="EMBL" id="KN847486">
    <property type="protein sequence ID" value="KIW99562.1"/>
    <property type="molecule type" value="Genomic_DNA"/>
</dbReference>
<dbReference type="InterPro" id="IPR008979">
    <property type="entry name" value="Galactose-bd-like_sf"/>
</dbReference>